<organism evidence="1">
    <name type="scientific">Enterococcus faecium</name>
    <name type="common">Streptococcus faecium</name>
    <dbReference type="NCBI Taxonomy" id="1352"/>
    <lineage>
        <taxon>Bacteria</taxon>
        <taxon>Bacillati</taxon>
        <taxon>Bacillota</taxon>
        <taxon>Bacilli</taxon>
        <taxon>Lactobacillales</taxon>
        <taxon>Enterococcaceae</taxon>
        <taxon>Enterococcus</taxon>
    </lineage>
</organism>
<accession>A0A7T8KSJ4</accession>
<dbReference type="RefSeq" id="WP_179184709.1">
    <property type="nucleotide sequence ID" value="NZ_FXES01000033.1"/>
</dbReference>
<evidence type="ECO:0000313" key="1">
    <source>
        <dbReference type="EMBL" id="QQP61281.1"/>
    </source>
</evidence>
<reference evidence="1" key="1">
    <citation type="submission" date="2020-02" db="EMBL/GenBank/DDBJ databases">
        <title>A new conjugative MDR plasmid carrying the lsa(E) gene in Enterococcus faecium with potential transmission to Staphylococcus aureus.</title>
        <authorList>
            <person name="Yan X."/>
            <person name="Wang J."/>
            <person name="You Y."/>
            <person name="Tao X."/>
            <person name="Meng F."/>
            <person name="Zhang J."/>
        </authorList>
    </citation>
    <scope>NUCLEOTIDE SEQUENCE</scope>
    <source>
        <strain evidence="1">N7435</strain>
        <plasmid evidence="1">pN7435-R3645</plasmid>
    </source>
</reference>
<sequence length="47" mass="5314">MLKVILLAYNVGISSEAKGTLKNSSRKVSYRLSTMYECNEKNSEKDN</sequence>
<keyword evidence="1" id="KW-0614">Plasmid</keyword>
<dbReference type="EMBL" id="MT022086">
    <property type="protein sequence ID" value="QQP61281.1"/>
    <property type="molecule type" value="Genomic_DNA"/>
</dbReference>
<name>A0A7T8KSJ4_ENTFC</name>
<proteinExistence type="predicted"/>
<protein>
    <submittedName>
        <fullName evidence="1">Uncharacterized protein</fullName>
    </submittedName>
</protein>
<dbReference type="AlphaFoldDB" id="A0A7T8KSJ4"/>
<geneLocation type="plasmid" evidence="1">
    <name>pN7435-R3645</name>
</geneLocation>